<dbReference type="PRINTS" id="PR00133">
    <property type="entry name" value="GLHYDRLASE3"/>
</dbReference>
<dbReference type="PROSITE" id="PS00775">
    <property type="entry name" value="GLYCOSYL_HYDROL_F3"/>
    <property type="match status" value="1"/>
</dbReference>
<keyword evidence="8" id="KW-1185">Reference proteome</keyword>
<dbReference type="SUPFAM" id="SSF52279">
    <property type="entry name" value="Beta-D-glucan exohydrolase, C-terminal domain"/>
    <property type="match status" value="1"/>
</dbReference>
<dbReference type="AlphaFoldDB" id="A0A1M7YV83"/>
<dbReference type="RefSeq" id="WP_073582570.1">
    <property type="nucleotide sequence ID" value="NZ_AP024897.1"/>
</dbReference>
<dbReference type="Gene3D" id="3.40.50.1700">
    <property type="entry name" value="Glycoside hydrolase family 3 C-terminal domain"/>
    <property type="match status" value="1"/>
</dbReference>
<evidence type="ECO:0000256" key="2">
    <source>
        <dbReference type="ARBA" id="ARBA00022801"/>
    </source>
</evidence>
<dbReference type="STRING" id="1117707.VQ7734_02284"/>
<dbReference type="GO" id="GO:0005975">
    <property type="term" value="P:carbohydrate metabolic process"/>
    <property type="evidence" value="ECO:0007669"/>
    <property type="project" value="InterPro"/>
</dbReference>
<dbReference type="Gene3D" id="3.20.20.300">
    <property type="entry name" value="Glycoside hydrolase, family 3, N-terminal domain"/>
    <property type="match status" value="1"/>
</dbReference>
<keyword evidence="2 5" id="KW-0378">Hydrolase</keyword>
<dbReference type="SMART" id="SM01217">
    <property type="entry name" value="Fn3_like"/>
    <property type="match status" value="1"/>
</dbReference>
<gene>
    <name evidence="7" type="primary">bglB_1</name>
    <name evidence="7" type="ORF">VQ7734_02284</name>
</gene>
<dbReference type="PANTHER" id="PTHR42715:SF10">
    <property type="entry name" value="BETA-GLUCOSIDASE"/>
    <property type="match status" value="1"/>
</dbReference>
<accession>A0A1M7YV83</accession>
<sequence>MSVGHTHPRFKTTIVAGVISSVFALNACTYLSSDSGTAQTTQNKKAQHQAEKIVAKMTDDEKLKMLVGAGMAPAQSDVANLGTTVPGVAGYIHGVSDPESGIDLPAARLADGPAGVRIDPSRKNDPHTYYSTAFPTGTLLASTWNTDLIRQVGEAVGNEAKEYGVDFWLAPGMNIQRNPLLGRNFEYFSEDPLVAGMMASAIVEGAQSEGIATTIKHFAANNSETNRYWVNAVVTPRALREIYLRGFQYAVQESHPRALMTSYNSINGKNAGERADLITSVLRHEWGYDGLVMSDWFAGKNPVDLVNAGTDVIQPGGSNVVNQRIGQDLGDWADVVKAGYQSGKISRATLDRNVQHLVSQMLKTPSAAHYSFSSQPDLQSHAQLSRQAADEGIILLKNARHALPLKTSANVASFGITQLNTFKGGTGSGDVHSPYVINIAQGLAQRFTLNPSLQKFYAQYFAANKTVKKGILGISDIVSCPEPAGKLKSLIHQSAKTSDAAVITLGRNAGEDADRRVVRGDYLLSKDELRLIQRVSKAFHAQHKKVIVVLNVTGVTDVSEWRDQVDGIVLAYMPGQETGNAIADILSGDVNPSGKLAQSFPLHYKDVPSAASARNFPGIDENGDGVLDNEYYNEDIYVGYRYYQTFNQPVAYPFGYGLSYTSFDISHATVSANLLKAQSGDQTSPLISLQARVTNTGDTKGKEVAQVYIAAPEVKLKKPATELKAFAKTRMLAPGQSQTIKFDIPAQTLASFDSAHNQWIIEPGTYRAYISSSSDISDIQPVTFSVSQEMVVSQTTPGALALQKGISAASFVTVKK</sequence>
<proteinExistence type="inferred from homology"/>
<dbReference type="PANTHER" id="PTHR42715">
    <property type="entry name" value="BETA-GLUCOSIDASE"/>
    <property type="match status" value="1"/>
</dbReference>
<keyword evidence="4 5" id="KW-0326">Glycosidase</keyword>
<dbReference type="Pfam" id="PF01915">
    <property type="entry name" value="Glyco_hydro_3_C"/>
    <property type="match status" value="1"/>
</dbReference>
<reference evidence="8" key="1">
    <citation type="submission" date="2016-12" db="EMBL/GenBank/DDBJ databases">
        <authorList>
            <person name="Rodrigo-Torres L."/>
            <person name="Arahal R.D."/>
            <person name="Lucena T."/>
        </authorList>
    </citation>
    <scope>NUCLEOTIDE SEQUENCE [LARGE SCALE GENOMIC DNA]</scope>
</reference>
<feature type="domain" description="Fibronectin type III-like" evidence="6">
    <location>
        <begin position="703"/>
        <end position="774"/>
    </location>
</feature>
<dbReference type="Gene3D" id="2.60.40.10">
    <property type="entry name" value="Immunoglobulins"/>
    <property type="match status" value="1"/>
</dbReference>
<dbReference type="InterPro" id="IPR013783">
    <property type="entry name" value="Ig-like_fold"/>
</dbReference>
<dbReference type="InterPro" id="IPR036962">
    <property type="entry name" value="Glyco_hydro_3_N_sf"/>
</dbReference>
<dbReference type="Pfam" id="PF00933">
    <property type="entry name" value="Glyco_hydro_3"/>
    <property type="match status" value="1"/>
</dbReference>
<dbReference type="InterPro" id="IPR026891">
    <property type="entry name" value="Fn3-like"/>
</dbReference>
<evidence type="ECO:0000259" key="6">
    <source>
        <dbReference type="SMART" id="SM01217"/>
    </source>
</evidence>
<protein>
    <submittedName>
        <fullName evidence="7">Thermostable beta-glucosidase B</fullName>
        <ecNumber evidence="7">3.2.1.21</ecNumber>
    </submittedName>
</protein>
<dbReference type="Pfam" id="PF14310">
    <property type="entry name" value="Fn3-like"/>
    <property type="match status" value="1"/>
</dbReference>
<dbReference type="InterPro" id="IPR019800">
    <property type="entry name" value="Glyco_hydro_3_AS"/>
</dbReference>
<evidence type="ECO:0000313" key="8">
    <source>
        <dbReference type="Proteomes" id="UP000184600"/>
    </source>
</evidence>
<dbReference type="SUPFAM" id="SSF51445">
    <property type="entry name" value="(Trans)glycosidases"/>
    <property type="match status" value="1"/>
</dbReference>
<dbReference type="InterPro" id="IPR036881">
    <property type="entry name" value="Glyco_hydro_3_C_sf"/>
</dbReference>
<comment type="similarity">
    <text evidence="1 5">Belongs to the glycosyl hydrolase 3 family.</text>
</comment>
<evidence type="ECO:0000256" key="1">
    <source>
        <dbReference type="ARBA" id="ARBA00005336"/>
    </source>
</evidence>
<dbReference type="InterPro" id="IPR050288">
    <property type="entry name" value="Cellulose_deg_GH3"/>
</dbReference>
<organism evidence="7 8">
    <name type="scientific">Vibrio quintilis</name>
    <dbReference type="NCBI Taxonomy" id="1117707"/>
    <lineage>
        <taxon>Bacteria</taxon>
        <taxon>Pseudomonadati</taxon>
        <taxon>Pseudomonadota</taxon>
        <taxon>Gammaproteobacteria</taxon>
        <taxon>Vibrionales</taxon>
        <taxon>Vibrionaceae</taxon>
        <taxon>Vibrio</taxon>
    </lineage>
</organism>
<dbReference type="Proteomes" id="UP000184600">
    <property type="component" value="Unassembled WGS sequence"/>
</dbReference>
<evidence type="ECO:0000256" key="5">
    <source>
        <dbReference type="RuleBase" id="RU361161"/>
    </source>
</evidence>
<dbReference type="OrthoDB" id="9781691at2"/>
<evidence type="ECO:0000313" key="7">
    <source>
        <dbReference type="EMBL" id="SHO56515.1"/>
    </source>
</evidence>
<evidence type="ECO:0000256" key="3">
    <source>
        <dbReference type="ARBA" id="ARBA00023277"/>
    </source>
</evidence>
<dbReference type="InterPro" id="IPR017853">
    <property type="entry name" value="GH"/>
</dbReference>
<dbReference type="InterPro" id="IPR001764">
    <property type="entry name" value="Glyco_hydro_3_N"/>
</dbReference>
<dbReference type="EC" id="3.2.1.21" evidence="7"/>
<name>A0A1M7YV83_9VIBR</name>
<dbReference type="GO" id="GO:0008422">
    <property type="term" value="F:beta-glucosidase activity"/>
    <property type="evidence" value="ECO:0007669"/>
    <property type="project" value="UniProtKB-EC"/>
</dbReference>
<dbReference type="EMBL" id="FRFG01000026">
    <property type="protein sequence ID" value="SHO56515.1"/>
    <property type="molecule type" value="Genomic_DNA"/>
</dbReference>
<evidence type="ECO:0000256" key="4">
    <source>
        <dbReference type="ARBA" id="ARBA00023295"/>
    </source>
</evidence>
<keyword evidence="3" id="KW-0119">Carbohydrate metabolism</keyword>
<dbReference type="InterPro" id="IPR002772">
    <property type="entry name" value="Glyco_hydro_3_C"/>
</dbReference>